<comment type="cofactor">
    <cofactor evidence="1 13">
        <name>heme</name>
        <dbReference type="ChEBI" id="CHEBI:30413"/>
    </cofactor>
</comment>
<accession>A0AAJ6VYE3</accession>
<evidence type="ECO:0000256" key="5">
    <source>
        <dbReference type="ARBA" id="ARBA00022617"/>
    </source>
</evidence>
<keyword evidence="12" id="KW-0472">Membrane</keyword>
<keyword evidence="5 13" id="KW-0349">Heme</keyword>
<dbReference type="InterPro" id="IPR050476">
    <property type="entry name" value="Insect_CytP450_Detox"/>
</dbReference>
<feature type="signal peptide" evidence="15">
    <location>
        <begin position="1"/>
        <end position="22"/>
    </location>
</feature>
<dbReference type="GO" id="GO:0005789">
    <property type="term" value="C:endoplasmic reticulum membrane"/>
    <property type="evidence" value="ECO:0007669"/>
    <property type="project" value="UniProtKB-SubCell"/>
</dbReference>
<evidence type="ECO:0000256" key="11">
    <source>
        <dbReference type="ARBA" id="ARBA00023033"/>
    </source>
</evidence>
<comment type="similarity">
    <text evidence="4 14">Belongs to the cytochrome P450 family.</text>
</comment>
<dbReference type="GO" id="GO:0020037">
    <property type="term" value="F:heme binding"/>
    <property type="evidence" value="ECO:0007669"/>
    <property type="project" value="InterPro"/>
</dbReference>
<feature type="chain" id="PRO_5042531699" evidence="15">
    <location>
        <begin position="23"/>
        <end position="519"/>
    </location>
</feature>
<dbReference type="GO" id="GO:0004497">
    <property type="term" value="F:monooxygenase activity"/>
    <property type="evidence" value="ECO:0007669"/>
    <property type="project" value="UniProtKB-KW"/>
</dbReference>
<dbReference type="PRINTS" id="PR00385">
    <property type="entry name" value="P450"/>
</dbReference>
<dbReference type="SUPFAM" id="SSF48264">
    <property type="entry name" value="Cytochrome P450"/>
    <property type="match status" value="1"/>
</dbReference>
<evidence type="ECO:0000256" key="3">
    <source>
        <dbReference type="ARBA" id="ARBA00004406"/>
    </source>
</evidence>
<comment type="subcellular location">
    <subcellularLocation>
        <location evidence="3">Endoplasmic reticulum membrane</location>
        <topology evidence="3">Peripheral membrane protein</topology>
    </subcellularLocation>
    <subcellularLocation>
        <location evidence="2">Microsome membrane</location>
        <topology evidence="2">Peripheral membrane protein</topology>
    </subcellularLocation>
</comment>
<sequence length="519" mass="59527">MWWVLLTILCVLLFSWIQRRKAHFSLFEDLHIPSPRGNILLGNAWEYYLKGHVNVFKEWHQRHGPVVGIFIGYKPMMLVSDVDLLKNVFIRDFINFTDRNQIHGSRLHRKSLLSAEGPSWKILRRIITPSFTSSRLKALSPPMHAVIEEFSRNLSENLEKDIDIKIFLQALTMDVISRNAFGANYNMQKDPENHELFKLIRDFMGQDFDLAQWLALGLDANQWVLDAVRSFRHSRGSLAMKNFFASIMNECASIVKARKAHKSAKSDLLQLLMDASTSANDNNDDRELTAGIDADSVIRKTSSGASIKLTDDEIVQNAFAVLVAGFETTASTLTYFLNVIIHKPDIQEKLRREVLDSFESPDGFHDFDKLQKLRYLDAVIKETLRMFPPVGPFVVRTAAADKVYGKWKIPKGMHVIASLMEVHRSSEYWSNPQSFDPDRFLRGEPSEPSAWLPFGLGPRNCVGMRFAKLEMKMMIVELLWHFRVEKTPESPKFPPDIEAVALLARLKGPLICRVKRNER</sequence>
<keyword evidence="11 14" id="KW-0503">Monooxygenase</keyword>
<reference evidence="17" key="1">
    <citation type="submission" date="2025-08" db="UniProtKB">
        <authorList>
            <consortium name="RefSeq"/>
        </authorList>
    </citation>
    <scope>IDENTIFICATION</scope>
</reference>
<evidence type="ECO:0000256" key="10">
    <source>
        <dbReference type="ARBA" id="ARBA00023004"/>
    </source>
</evidence>
<evidence type="ECO:0000256" key="12">
    <source>
        <dbReference type="ARBA" id="ARBA00023136"/>
    </source>
</evidence>
<keyword evidence="10 13" id="KW-0408">Iron</keyword>
<evidence type="ECO:0000313" key="16">
    <source>
        <dbReference type="Proteomes" id="UP000694867"/>
    </source>
</evidence>
<keyword evidence="7" id="KW-0256">Endoplasmic reticulum</keyword>
<evidence type="ECO:0000256" key="1">
    <source>
        <dbReference type="ARBA" id="ARBA00001971"/>
    </source>
</evidence>
<keyword evidence="9 14" id="KW-0560">Oxidoreductase</keyword>
<organism evidence="16 17">
    <name type="scientific">Galendromus occidentalis</name>
    <name type="common">western predatory mite</name>
    <dbReference type="NCBI Taxonomy" id="34638"/>
    <lineage>
        <taxon>Eukaryota</taxon>
        <taxon>Metazoa</taxon>
        <taxon>Ecdysozoa</taxon>
        <taxon>Arthropoda</taxon>
        <taxon>Chelicerata</taxon>
        <taxon>Arachnida</taxon>
        <taxon>Acari</taxon>
        <taxon>Parasitiformes</taxon>
        <taxon>Mesostigmata</taxon>
        <taxon>Gamasina</taxon>
        <taxon>Phytoseioidea</taxon>
        <taxon>Phytoseiidae</taxon>
        <taxon>Typhlodrominae</taxon>
        <taxon>Galendromus</taxon>
    </lineage>
</organism>
<dbReference type="PROSITE" id="PS00086">
    <property type="entry name" value="CYTOCHROME_P450"/>
    <property type="match status" value="1"/>
</dbReference>
<keyword evidence="8" id="KW-0492">Microsome</keyword>
<protein>
    <submittedName>
        <fullName evidence="17">Cytochrome P450 3A31</fullName>
    </submittedName>
</protein>
<evidence type="ECO:0000256" key="2">
    <source>
        <dbReference type="ARBA" id="ARBA00004174"/>
    </source>
</evidence>
<proteinExistence type="inferred from homology"/>
<evidence type="ECO:0000256" key="9">
    <source>
        <dbReference type="ARBA" id="ARBA00023002"/>
    </source>
</evidence>
<dbReference type="GO" id="GO:0005506">
    <property type="term" value="F:iron ion binding"/>
    <property type="evidence" value="ECO:0007669"/>
    <property type="project" value="InterPro"/>
</dbReference>
<dbReference type="RefSeq" id="XP_003744236.1">
    <property type="nucleotide sequence ID" value="XM_003744188.2"/>
</dbReference>
<evidence type="ECO:0000256" key="4">
    <source>
        <dbReference type="ARBA" id="ARBA00010617"/>
    </source>
</evidence>
<dbReference type="FunFam" id="1.10.630.10:FF:000182">
    <property type="entry name" value="Cytochrome P450 3A4"/>
    <property type="match status" value="1"/>
</dbReference>
<dbReference type="Pfam" id="PF00067">
    <property type="entry name" value="p450"/>
    <property type="match status" value="1"/>
</dbReference>
<feature type="binding site" description="axial binding residue" evidence="13">
    <location>
        <position position="461"/>
    </location>
    <ligand>
        <name>heme</name>
        <dbReference type="ChEBI" id="CHEBI:30413"/>
    </ligand>
    <ligandPart>
        <name>Fe</name>
        <dbReference type="ChEBI" id="CHEBI:18248"/>
    </ligandPart>
</feature>
<dbReference type="KEGG" id="goe:100907234"/>
<dbReference type="PRINTS" id="PR00463">
    <property type="entry name" value="EP450I"/>
</dbReference>
<dbReference type="PANTHER" id="PTHR24292">
    <property type="entry name" value="CYTOCHROME P450"/>
    <property type="match status" value="1"/>
</dbReference>
<evidence type="ECO:0000313" key="17">
    <source>
        <dbReference type="RefSeq" id="XP_003744236.1"/>
    </source>
</evidence>
<name>A0AAJ6VYE3_9ACAR</name>
<dbReference type="Proteomes" id="UP000694867">
    <property type="component" value="Unplaced"/>
</dbReference>
<evidence type="ECO:0000256" key="13">
    <source>
        <dbReference type="PIRSR" id="PIRSR602401-1"/>
    </source>
</evidence>
<dbReference type="AlphaFoldDB" id="A0AAJ6VYE3"/>
<evidence type="ECO:0000256" key="7">
    <source>
        <dbReference type="ARBA" id="ARBA00022824"/>
    </source>
</evidence>
<dbReference type="Gene3D" id="1.10.630.10">
    <property type="entry name" value="Cytochrome P450"/>
    <property type="match status" value="1"/>
</dbReference>
<dbReference type="InterPro" id="IPR017972">
    <property type="entry name" value="Cyt_P450_CS"/>
</dbReference>
<dbReference type="GO" id="GO:0016705">
    <property type="term" value="F:oxidoreductase activity, acting on paired donors, with incorporation or reduction of molecular oxygen"/>
    <property type="evidence" value="ECO:0007669"/>
    <property type="project" value="InterPro"/>
</dbReference>
<gene>
    <name evidence="17" type="primary">LOC100907234</name>
</gene>
<keyword evidence="6 13" id="KW-0479">Metal-binding</keyword>
<dbReference type="InterPro" id="IPR036396">
    <property type="entry name" value="Cyt_P450_sf"/>
</dbReference>
<dbReference type="PANTHER" id="PTHR24292:SF102">
    <property type="entry name" value="CYTOCHROME P450 FAMILY-RELATED"/>
    <property type="match status" value="1"/>
</dbReference>
<evidence type="ECO:0000256" key="14">
    <source>
        <dbReference type="RuleBase" id="RU000461"/>
    </source>
</evidence>
<keyword evidence="15" id="KW-0732">Signal</keyword>
<dbReference type="InterPro" id="IPR001128">
    <property type="entry name" value="Cyt_P450"/>
</dbReference>
<evidence type="ECO:0000256" key="6">
    <source>
        <dbReference type="ARBA" id="ARBA00022723"/>
    </source>
</evidence>
<evidence type="ECO:0000256" key="8">
    <source>
        <dbReference type="ARBA" id="ARBA00022848"/>
    </source>
</evidence>
<dbReference type="GeneID" id="100907234"/>
<keyword evidence="16" id="KW-1185">Reference proteome</keyword>
<evidence type="ECO:0000256" key="15">
    <source>
        <dbReference type="SAM" id="SignalP"/>
    </source>
</evidence>
<dbReference type="InterPro" id="IPR002401">
    <property type="entry name" value="Cyt_P450_E_grp-I"/>
</dbReference>